<evidence type="ECO:0000313" key="3">
    <source>
        <dbReference type="Proteomes" id="UP001174936"/>
    </source>
</evidence>
<proteinExistence type="predicted"/>
<organism evidence="2 3">
    <name type="scientific">Cercophora newfieldiana</name>
    <dbReference type="NCBI Taxonomy" id="92897"/>
    <lineage>
        <taxon>Eukaryota</taxon>
        <taxon>Fungi</taxon>
        <taxon>Dikarya</taxon>
        <taxon>Ascomycota</taxon>
        <taxon>Pezizomycotina</taxon>
        <taxon>Sordariomycetes</taxon>
        <taxon>Sordariomycetidae</taxon>
        <taxon>Sordariales</taxon>
        <taxon>Lasiosphaeriaceae</taxon>
        <taxon>Cercophora</taxon>
    </lineage>
</organism>
<reference evidence="2" key="1">
    <citation type="submission" date="2023-06" db="EMBL/GenBank/DDBJ databases">
        <title>Genome-scale phylogeny and comparative genomics of the fungal order Sordariales.</title>
        <authorList>
            <consortium name="Lawrence Berkeley National Laboratory"/>
            <person name="Hensen N."/>
            <person name="Bonometti L."/>
            <person name="Westerberg I."/>
            <person name="Brannstrom I.O."/>
            <person name="Guillou S."/>
            <person name="Cros-Aarteil S."/>
            <person name="Calhoun S."/>
            <person name="Haridas S."/>
            <person name="Kuo A."/>
            <person name="Mondo S."/>
            <person name="Pangilinan J."/>
            <person name="Riley R."/>
            <person name="Labutti K."/>
            <person name="Andreopoulos B."/>
            <person name="Lipzen A."/>
            <person name="Chen C."/>
            <person name="Yanf M."/>
            <person name="Daum C."/>
            <person name="Ng V."/>
            <person name="Clum A."/>
            <person name="Steindorff A."/>
            <person name="Ohm R."/>
            <person name="Martin F."/>
            <person name="Silar P."/>
            <person name="Natvig D."/>
            <person name="Lalanne C."/>
            <person name="Gautier V."/>
            <person name="Ament-Velasquez S.L."/>
            <person name="Kruys A."/>
            <person name="Hutchinson M.I."/>
            <person name="Powell A.J."/>
            <person name="Barry K."/>
            <person name="Miller A.N."/>
            <person name="Grigoriev I.V."/>
            <person name="Debuchy R."/>
            <person name="Gladieux P."/>
            <person name="Thoren M.H."/>
            <person name="Johannesson H."/>
        </authorList>
    </citation>
    <scope>NUCLEOTIDE SEQUENCE</scope>
    <source>
        <strain evidence="2">SMH2532-1</strain>
    </source>
</reference>
<feature type="chain" id="PRO_5041223062" description="Secreted protein" evidence="1">
    <location>
        <begin position="22"/>
        <end position="121"/>
    </location>
</feature>
<feature type="signal peptide" evidence="1">
    <location>
        <begin position="1"/>
        <end position="21"/>
    </location>
</feature>
<gene>
    <name evidence="2" type="ORF">B0T16DRAFT_184990</name>
</gene>
<dbReference type="AlphaFoldDB" id="A0AA39Y076"/>
<keyword evidence="3" id="KW-1185">Reference proteome</keyword>
<evidence type="ECO:0008006" key="4">
    <source>
        <dbReference type="Google" id="ProtNLM"/>
    </source>
</evidence>
<sequence length="121" mass="13930">MAAGGAEGWLLLSFTLPALNTTSHQIRSRRKRQLPPGYLTRLLRAFFRNGCQTKLRPSFAYAVMSARPVSKVRCHESSRRATSQVRWRSNGIAYRQLQKSRRSSQLPVLSSVLFYLRSYLR</sequence>
<accession>A0AA39Y076</accession>
<comment type="caution">
    <text evidence="2">The sequence shown here is derived from an EMBL/GenBank/DDBJ whole genome shotgun (WGS) entry which is preliminary data.</text>
</comment>
<protein>
    <recommendedName>
        <fullName evidence="4">Secreted protein</fullName>
    </recommendedName>
</protein>
<name>A0AA39Y076_9PEZI</name>
<evidence type="ECO:0000313" key="2">
    <source>
        <dbReference type="EMBL" id="KAK0643561.1"/>
    </source>
</evidence>
<evidence type="ECO:0000256" key="1">
    <source>
        <dbReference type="SAM" id="SignalP"/>
    </source>
</evidence>
<keyword evidence="1" id="KW-0732">Signal</keyword>
<dbReference type="Proteomes" id="UP001174936">
    <property type="component" value="Unassembled WGS sequence"/>
</dbReference>
<dbReference type="EMBL" id="JAULSV010000005">
    <property type="protein sequence ID" value="KAK0643561.1"/>
    <property type="molecule type" value="Genomic_DNA"/>
</dbReference>